<proteinExistence type="predicted"/>
<organism evidence="2 3">
    <name type="scientific">Burkholderia phage Bcep22</name>
    <dbReference type="NCBI Taxonomy" id="2883944"/>
    <lineage>
        <taxon>Viruses</taxon>
        <taxon>Duplodnaviria</taxon>
        <taxon>Heunggongvirae</taxon>
        <taxon>Uroviricota</taxon>
        <taxon>Caudoviricetes</taxon>
        <taxon>Lessievirus</taxon>
        <taxon>Lessievirus bcep22</taxon>
    </lineage>
</organism>
<keyword evidence="3" id="KW-1185">Reference proteome</keyword>
<dbReference type="Proteomes" id="UP000001160">
    <property type="component" value="Segment"/>
</dbReference>
<dbReference type="RefSeq" id="NP_944276.1">
    <property type="nucleotide sequence ID" value="NC_005262.3"/>
</dbReference>
<evidence type="ECO:0000313" key="3">
    <source>
        <dbReference type="Proteomes" id="UP000001160"/>
    </source>
</evidence>
<reference evidence="2 3" key="1">
    <citation type="journal article" date="2011" name="J. Bacteriol.">
        <title>Genomes and Characterization of Phages Bcep22 and BcepIL02, Founders of a Novel Phage Type in Burkholderia cenocepacia.</title>
        <authorList>
            <person name="Gill J.J."/>
            <person name="Summer E.J."/>
            <person name="Russell W.K."/>
            <person name="Cologna S.M."/>
            <person name="Carlile T.M."/>
            <person name="Fuller A.C."/>
            <person name="Kitsopoulos K."/>
            <person name="Mebane L.M."/>
            <person name="Parkinson B.N."/>
            <person name="Sullivan D."/>
            <person name="Carmody L.A."/>
            <person name="Gonzalez C.F."/>
            <person name="Lipuma J.J."/>
            <person name="Young R."/>
        </authorList>
    </citation>
    <scope>NUCLEOTIDE SEQUENCE [LARGE SCALE GENOMIC DNA]</scope>
</reference>
<dbReference type="GeneID" id="2658344"/>
<keyword evidence="1" id="KW-0812">Transmembrane</keyword>
<dbReference type="EMBL" id="AY349011">
    <property type="protein sequence ID" value="AAQ54980.1"/>
    <property type="molecule type" value="Genomic_DNA"/>
</dbReference>
<gene>
    <name evidence="2" type="ORF">Bcep22_gp47</name>
</gene>
<feature type="transmembrane region" description="Helical" evidence="1">
    <location>
        <begin position="21"/>
        <end position="54"/>
    </location>
</feature>
<name>Q6V7P6_9CAUD</name>
<dbReference type="KEGG" id="vg:2658344"/>
<keyword evidence="1" id="KW-0472">Membrane</keyword>
<protein>
    <submittedName>
        <fullName evidence="2">Uncharacterized protein</fullName>
    </submittedName>
</protein>
<evidence type="ECO:0000256" key="1">
    <source>
        <dbReference type="SAM" id="Phobius"/>
    </source>
</evidence>
<accession>Q6V7P6</accession>
<sequence length="69" mass="7195">MTNDERLSRHARSMALHGTSVALAAIATVCGLIGIALTTFAIAGVILLIASVAVSRCADKVSPYRRNAQ</sequence>
<keyword evidence="1" id="KW-1133">Transmembrane helix</keyword>
<evidence type="ECO:0000313" key="2">
    <source>
        <dbReference type="EMBL" id="AAQ54980.1"/>
    </source>
</evidence>